<dbReference type="Proteomes" id="UP000289775">
    <property type="component" value="Unassembled WGS sequence"/>
</dbReference>
<evidence type="ECO:0000313" key="2">
    <source>
        <dbReference type="EMBL" id="RYJ43359.1"/>
    </source>
</evidence>
<gene>
    <name evidence="2" type="ORF">NU09_1697</name>
</gene>
<dbReference type="RefSeq" id="WP_129750832.1">
    <property type="nucleotide sequence ID" value="NZ_JUIW01000005.1"/>
</dbReference>
<dbReference type="PANTHER" id="PTHR46211">
    <property type="entry name" value="GLYCEROPHOSPHORYL DIESTER PHOSPHODIESTERASE"/>
    <property type="match status" value="1"/>
</dbReference>
<dbReference type="Gene3D" id="3.20.20.190">
    <property type="entry name" value="Phosphatidylinositol (PI) phosphodiesterase"/>
    <property type="match status" value="1"/>
</dbReference>
<comment type="caution">
    <text evidence="2">The sequence shown here is derived from an EMBL/GenBank/DDBJ whole genome shotgun (WGS) entry which is preliminary data.</text>
</comment>
<accession>A0A444WC20</accession>
<name>A0A444WC20_9FLAO</name>
<dbReference type="AlphaFoldDB" id="A0A444WC20"/>
<dbReference type="InterPro" id="IPR017946">
    <property type="entry name" value="PLC-like_Pdiesterase_TIM-brl"/>
</dbReference>
<reference evidence="2 3" key="1">
    <citation type="submission" date="2014-12" db="EMBL/GenBank/DDBJ databases">
        <title>Genome sequence of Flavobacterium beibuense RSKm HC5.</title>
        <authorList>
            <person name="Kim J.F."/>
            <person name="Song J.Y."/>
            <person name="Kwak M.-J."/>
            <person name="Lee S.-W."/>
        </authorList>
    </citation>
    <scope>NUCLEOTIDE SEQUENCE [LARGE SCALE GENOMIC DNA]</scope>
    <source>
        <strain evidence="2 3">RSKm HC5</strain>
    </source>
</reference>
<keyword evidence="3" id="KW-1185">Reference proteome</keyword>
<dbReference type="SUPFAM" id="SSF51695">
    <property type="entry name" value="PLC-like phosphodiesterases"/>
    <property type="match status" value="1"/>
</dbReference>
<proteinExistence type="predicted"/>
<dbReference type="GO" id="GO:0008081">
    <property type="term" value="F:phosphoric diester hydrolase activity"/>
    <property type="evidence" value="ECO:0007669"/>
    <property type="project" value="InterPro"/>
</dbReference>
<protein>
    <submittedName>
        <fullName evidence="2">Glycerophosphoryl diester phosphodiesterase</fullName>
    </submittedName>
</protein>
<sequence length="304" mass="34406">MKHLKAYLAITLAAGMIACKSDRKTEEVTETETAKIEVQGHRGDRGNFPENTIPAFLSAVKKGADVLELDVVISKDGKVVVSHEPFMSSVYVTTPEGDSITKENERSYNLHLMTYDSIKKFDTGSKGNKNFPEQKKMNTYKPLLSEMIDTVESYIKANNLKPVRYNIEIKSDVKEYGNSQPQPSDFVDMVMQVVNEKGLAERINIQSFDPAPLNILRKKYPKITIAFLTGEPGIDKNLSQLDFVPEIYSPHYNLVNKAFTDSIKAKNMRLIPWTVNNPEDIDRMLELKVNGIITDYPERVLNKL</sequence>
<dbReference type="Pfam" id="PF03009">
    <property type="entry name" value="GDPD"/>
    <property type="match status" value="1"/>
</dbReference>
<dbReference type="InterPro" id="IPR030395">
    <property type="entry name" value="GP_PDE_dom"/>
</dbReference>
<organism evidence="2 3">
    <name type="scientific">Flavobacterium beibuense</name>
    <dbReference type="NCBI Taxonomy" id="657326"/>
    <lineage>
        <taxon>Bacteria</taxon>
        <taxon>Pseudomonadati</taxon>
        <taxon>Bacteroidota</taxon>
        <taxon>Flavobacteriia</taxon>
        <taxon>Flavobacteriales</taxon>
        <taxon>Flavobacteriaceae</taxon>
        <taxon>Flavobacterium</taxon>
    </lineage>
</organism>
<dbReference type="PANTHER" id="PTHR46211:SF14">
    <property type="entry name" value="GLYCEROPHOSPHODIESTER PHOSPHODIESTERASE"/>
    <property type="match status" value="1"/>
</dbReference>
<evidence type="ECO:0000259" key="1">
    <source>
        <dbReference type="PROSITE" id="PS51704"/>
    </source>
</evidence>
<dbReference type="GO" id="GO:0006629">
    <property type="term" value="P:lipid metabolic process"/>
    <property type="evidence" value="ECO:0007669"/>
    <property type="project" value="InterPro"/>
</dbReference>
<evidence type="ECO:0000313" key="3">
    <source>
        <dbReference type="Proteomes" id="UP000289775"/>
    </source>
</evidence>
<dbReference type="PROSITE" id="PS51704">
    <property type="entry name" value="GP_PDE"/>
    <property type="match status" value="1"/>
</dbReference>
<dbReference type="OrthoDB" id="384721at2"/>
<dbReference type="EMBL" id="JUIW01000005">
    <property type="protein sequence ID" value="RYJ43359.1"/>
    <property type="molecule type" value="Genomic_DNA"/>
</dbReference>
<feature type="domain" description="GP-PDE" evidence="1">
    <location>
        <begin position="36"/>
        <end position="304"/>
    </location>
</feature>
<dbReference type="PROSITE" id="PS51257">
    <property type="entry name" value="PROKAR_LIPOPROTEIN"/>
    <property type="match status" value="1"/>
</dbReference>